<proteinExistence type="predicted"/>
<keyword evidence="1" id="KW-0677">Repeat</keyword>
<dbReference type="GO" id="GO:0060090">
    <property type="term" value="F:molecular adaptor activity"/>
    <property type="evidence" value="ECO:0007669"/>
    <property type="project" value="TreeGrafter"/>
</dbReference>
<name>A0A0W0GA51_MONRR</name>
<evidence type="ECO:0000313" key="4">
    <source>
        <dbReference type="Proteomes" id="UP000054988"/>
    </source>
</evidence>
<dbReference type="SUPFAM" id="SSF48452">
    <property type="entry name" value="TPR-like"/>
    <property type="match status" value="1"/>
</dbReference>
<dbReference type="GO" id="GO:0016020">
    <property type="term" value="C:membrane"/>
    <property type="evidence" value="ECO:0007669"/>
    <property type="project" value="TreeGrafter"/>
</dbReference>
<protein>
    <submittedName>
        <fullName evidence="3">Uncharacterized protein</fullName>
    </submittedName>
</protein>
<sequence>MTPSKAERVKKLKEEGNSSFSQKQYKAAIAEYTEAIYLDHKTRFLYGNRSGCRLSLRQYLGAASDAFLATGIDSTYVKGKVPPKRFAKMPRQIAPETVPQLQRERSYRISAWTIAWTNLKFEEADNGKLD</sequence>
<dbReference type="InterPro" id="IPR047150">
    <property type="entry name" value="SGT"/>
</dbReference>
<dbReference type="Gene3D" id="1.25.40.10">
    <property type="entry name" value="Tetratricopeptide repeat domain"/>
    <property type="match status" value="1"/>
</dbReference>
<accession>A0A0W0GA51</accession>
<evidence type="ECO:0000256" key="2">
    <source>
        <dbReference type="ARBA" id="ARBA00022803"/>
    </source>
</evidence>
<keyword evidence="2" id="KW-0802">TPR repeat</keyword>
<dbReference type="AlphaFoldDB" id="A0A0W0GA51"/>
<evidence type="ECO:0000313" key="3">
    <source>
        <dbReference type="EMBL" id="KTB45438.1"/>
    </source>
</evidence>
<dbReference type="Proteomes" id="UP000054988">
    <property type="component" value="Unassembled WGS sequence"/>
</dbReference>
<dbReference type="PANTHER" id="PTHR45831:SF2">
    <property type="entry name" value="LD24721P"/>
    <property type="match status" value="1"/>
</dbReference>
<organism evidence="3 4">
    <name type="scientific">Moniliophthora roreri</name>
    <name type="common">Frosty pod rot fungus</name>
    <name type="synonym">Monilia roreri</name>
    <dbReference type="NCBI Taxonomy" id="221103"/>
    <lineage>
        <taxon>Eukaryota</taxon>
        <taxon>Fungi</taxon>
        <taxon>Dikarya</taxon>
        <taxon>Basidiomycota</taxon>
        <taxon>Agaricomycotina</taxon>
        <taxon>Agaricomycetes</taxon>
        <taxon>Agaricomycetidae</taxon>
        <taxon>Agaricales</taxon>
        <taxon>Marasmiineae</taxon>
        <taxon>Marasmiaceae</taxon>
        <taxon>Moniliophthora</taxon>
    </lineage>
</organism>
<dbReference type="eggNOG" id="KOG0548">
    <property type="taxonomic scope" value="Eukaryota"/>
</dbReference>
<dbReference type="GO" id="GO:0072380">
    <property type="term" value="C:TRC complex"/>
    <property type="evidence" value="ECO:0007669"/>
    <property type="project" value="TreeGrafter"/>
</dbReference>
<gene>
    <name evidence="3" type="ORF">WG66_1996</name>
</gene>
<evidence type="ECO:0000256" key="1">
    <source>
        <dbReference type="ARBA" id="ARBA00022737"/>
    </source>
</evidence>
<dbReference type="InterPro" id="IPR011990">
    <property type="entry name" value="TPR-like_helical_dom_sf"/>
</dbReference>
<dbReference type="PANTHER" id="PTHR45831">
    <property type="entry name" value="LD24721P"/>
    <property type="match status" value="1"/>
</dbReference>
<comment type="caution">
    <text evidence="3">The sequence shown here is derived from an EMBL/GenBank/DDBJ whole genome shotgun (WGS) entry which is preliminary data.</text>
</comment>
<dbReference type="EMBL" id="LATX01000703">
    <property type="protein sequence ID" value="KTB45438.1"/>
    <property type="molecule type" value="Genomic_DNA"/>
</dbReference>
<reference evidence="3 4" key="1">
    <citation type="submission" date="2015-12" db="EMBL/GenBank/DDBJ databases">
        <title>Draft genome sequence of Moniliophthora roreri, the causal agent of frosty pod rot of cacao.</title>
        <authorList>
            <person name="Aime M.C."/>
            <person name="Diaz-Valderrama J.R."/>
            <person name="Kijpornyongpan T."/>
            <person name="Phillips-Mora W."/>
        </authorList>
    </citation>
    <scope>NUCLEOTIDE SEQUENCE [LARGE SCALE GENOMIC DNA]</scope>
    <source>
        <strain evidence="3 4">MCA 2952</strain>
    </source>
</reference>
<dbReference type="GO" id="GO:0006620">
    <property type="term" value="P:post-translational protein targeting to endoplasmic reticulum membrane"/>
    <property type="evidence" value="ECO:0007669"/>
    <property type="project" value="TreeGrafter"/>
</dbReference>